<evidence type="ECO:0000313" key="2">
    <source>
        <dbReference type="Proteomes" id="UP000054321"/>
    </source>
</evidence>
<dbReference type="AlphaFoldDB" id="A0A0C3GVR3"/>
<reference evidence="1 2" key="1">
    <citation type="submission" date="2014-04" db="EMBL/GenBank/DDBJ databases">
        <authorList>
            <consortium name="DOE Joint Genome Institute"/>
            <person name="Kuo A."/>
            <person name="Martino E."/>
            <person name="Perotto S."/>
            <person name="Kohler A."/>
            <person name="Nagy L.G."/>
            <person name="Floudas D."/>
            <person name="Copeland A."/>
            <person name="Barry K.W."/>
            <person name="Cichocki N."/>
            <person name="Veneault-Fourrey C."/>
            <person name="LaButti K."/>
            <person name="Lindquist E.A."/>
            <person name="Lipzen A."/>
            <person name="Lundell T."/>
            <person name="Morin E."/>
            <person name="Murat C."/>
            <person name="Sun H."/>
            <person name="Tunlid A."/>
            <person name="Henrissat B."/>
            <person name="Grigoriev I.V."/>
            <person name="Hibbett D.S."/>
            <person name="Martin F."/>
            <person name="Nordberg H.P."/>
            <person name="Cantor M.N."/>
            <person name="Hua S.X."/>
        </authorList>
    </citation>
    <scope>NUCLEOTIDE SEQUENCE [LARGE SCALE GENOMIC DNA]</scope>
    <source>
        <strain evidence="1 2">Zn</strain>
    </source>
</reference>
<dbReference type="InParanoid" id="A0A0C3GVR3"/>
<dbReference type="HOGENOM" id="CLU_2237343_0_0_1"/>
<accession>A0A0C3GVR3</accession>
<dbReference type="Proteomes" id="UP000054321">
    <property type="component" value="Unassembled WGS sequence"/>
</dbReference>
<dbReference type="EMBL" id="KN832887">
    <property type="protein sequence ID" value="KIM95384.1"/>
    <property type="molecule type" value="Genomic_DNA"/>
</dbReference>
<name>A0A0C3GVR3_OIDMZ</name>
<organism evidence="1 2">
    <name type="scientific">Oidiodendron maius (strain Zn)</name>
    <dbReference type="NCBI Taxonomy" id="913774"/>
    <lineage>
        <taxon>Eukaryota</taxon>
        <taxon>Fungi</taxon>
        <taxon>Dikarya</taxon>
        <taxon>Ascomycota</taxon>
        <taxon>Pezizomycotina</taxon>
        <taxon>Leotiomycetes</taxon>
        <taxon>Leotiomycetes incertae sedis</taxon>
        <taxon>Myxotrichaceae</taxon>
        <taxon>Oidiodendron</taxon>
    </lineage>
</organism>
<evidence type="ECO:0000313" key="1">
    <source>
        <dbReference type="EMBL" id="KIM95384.1"/>
    </source>
</evidence>
<sequence length="105" mass="11928">MTDIRRMRVISIYELAQIKLSSECVQADHNLLLVVGHTNLPDSLRLHLGYLDLEDEIQRFDEELTGLKMKEDNRETNSKPSMVIDLSVSVEEAEEGGEYGVPSRP</sequence>
<keyword evidence="2" id="KW-1185">Reference proteome</keyword>
<proteinExistence type="predicted"/>
<gene>
    <name evidence="1" type="ORF">OIDMADRAFT_34147</name>
</gene>
<protein>
    <submittedName>
        <fullName evidence="1">Uncharacterized protein</fullName>
    </submittedName>
</protein>
<dbReference type="OrthoDB" id="10632847at2759"/>
<reference evidence="2" key="2">
    <citation type="submission" date="2015-01" db="EMBL/GenBank/DDBJ databases">
        <title>Evolutionary Origins and Diversification of the Mycorrhizal Mutualists.</title>
        <authorList>
            <consortium name="DOE Joint Genome Institute"/>
            <consortium name="Mycorrhizal Genomics Consortium"/>
            <person name="Kohler A."/>
            <person name="Kuo A."/>
            <person name="Nagy L.G."/>
            <person name="Floudas D."/>
            <person name="Copeland A."/>
            <person name="Barry K.W."/>
            <person name="Cichocki N."/>
            <person name="Veneault-Fourrey C."/>
            <person name="LaButti K."/>
            <person name="Lindquist E.A."/>
            <person name="Lipzen A."/>
            <person name="Lundell T."/>
            <person name="Morin E."/>
            <person name="Murat C."/>
            <person name="Riley R."/>
            <person name="Ohm R."/>
            <person name="Sun H."/>
            <person name="Tunlid A."/>
            <person name="Henrissat B."/>
            <person name="Grigoriev I.V."/>
            <person name="Hibbett D.S."/>
            <person name="Martin F."/>
        </authorList>
    </citation>
    <scope>NUCLEOTIDE SEQUENCE [LARGE SCALE GENOMIC DNA]</scope>
    <source>
        <strain evidence="2">Zn</strain>
    </source>
</reference>